<dbReference type="GO" id="GO:0016323">
    <property type="term" value="C:basolateral plasma membrane"/>
    <property type="evidence" value="ECO:0007669"/>
    <property type="project" value="TreeGrafter"/>
</dbReference>
<keyword evidence="3 8" id="KW-0813">Transport</keyword>
<dbReference type="AlphaFoldDB" id="A0A183UM07"/>
<feature type="transmembrane region" description="Helical" evidence="9">
    <location>
        <begin position="249"/>
        <end position="268"/>
    </location>
</feature>
<dbReference type="WBParaSite" id="TCNE_0000952701-mRNA-1">
    <property type="protein sequence ID" value="TCNE_0000952701-mRNA-1"/>
    <property type="gene ID" value="TCNE_0000952701"/>
</dbReference>
<evidence type="ECO:0000256" key="8">
    <source>
        <dbReference type="RuleBase" id="RU000477"/>
    </source>
</evidence>
<evidence type="ECO:0000256" key="5">
    <source>
        <dbReference type="ARBA" id="ARBA00022989"/>
    </source>
</evidence>
<dbReference type="Gene3D" id="1.20.1080.10">
    <property type="entry name" value="Glycerol uptake facilitator protein"/>
    <property type="match status" value="1"/>
</dbReference>
<evidence type="ECO:0000313" key="12">
    <source>
        <dbReference type="WBParaSite" id="TCNE_0000952701-mRNA-1"/>
    </source>
</evidence>
<evidence type="ECO:0000256" key="1">
    <source>
        <dbReference type="ARBA" id="ARBA00004141"/>
    </source>
</evidence>
<proteinExistence type="inferred from homology"/>
<feature type="transmembrane region" description="Helical" evidence="9">
    <location>
        <begin position="104"/>
        <end position="129"/>
    </location>
</feature>
<evidence type="ECO:0000313" key="11">
    <source>
        <dbReference type="Proteomes" id="UP000050794"/>
    </source>
</evidence>
<dbReference type="Proteomes" id="UP000050794">
    <property type="component" value="Unassembled WGS sequence"/>
</dbReference>
<evidence type="ECO:0000256" key="9">
    <source>
        <dbReference type="SAM" id="Phobius"/>
    </source>
</evidence>
<dbReference type="EMBL" id="UYWY01020202">
    <property type="protein sequence ID" value="VDM40848.1"/>
    <property type="molecule type" value="Genomic_DNA"/>
</dbReference>
<dbReference type="InterPro" id="IPR023271">
    <property type="entry name" value="Aquaporin-like"/>
</dbReference>
<dbReference type="PANTHER" id="PTHR43829:SF5">
    <property type="entry name" value="AQUAPORIN-9"/>
    <property type="match status" value="1"/>
</dbReference>
<dbReference type="SUPFAM" id="SSF81338">
    <property type="entry name" value="Aquaporin-like"/>
    <property type="match status" value="1"/>
</dbReference>
<dbReference type="GO" id="GO:0015250">
    <property type="term" value="F:water channel activity"/>
    <property type="evidence" value="ECO:0007669"/>
    <property type="project" value="TreeGrafter"/>
</dbReference>
<dbReference type="InterPro" id="IPR050363">
    <property type="entry name" value="MIP/Aquaporin"/>
</dbReference>
<dbReference type="GO" id="GO:0015254">
    <property type="term" value="F:glycerol channel activity"/>
    <property type="evidence" value="ECO:0007669"/>
    <property type="project" value="TreeGrafter"/>
</dbReference>
<dbReference type="Pfam" id="PF00230">
    <property type="entry name" value="MIP"/>
    <property type="match status" value="1"/>
</dbReference>
<keyword evidence="6 9" id="KW-0472">Membrane</keyword>
<comment type="function">
    <text evidence="7">Aquaglyceroporin that may modulate the water content and osmolytes during anhydrobiosis.</text>
</comment>
<organism evidence="11 12">
    <name type="scientific">Toxocara canis</name>
    <name type="common">Canine roundworm</name>
    <dbReference type="NCBI Taxonomy" id="6265"/>
    <lineage>
        <taxon>Eukaryota</taxon>
        <taxon>Metazoa</taxon>
        <taxon>Ecdysozoa</taxon>
        <taxon>Nematoda</taxon>
        <taxon>Chromadorea</taxon>
        <taxon>Rhabditida</taxon>
        <taxon>Spirurina</taxon>
        <taxon>Ascaridomorpha</taxon>
        <taxon>Ascaridoidea</taxon>
        <taxon>Toxocaridae</taxon>
        <taxon>Toxocara</taxon>
    </lineage>
</organism>
<keyword evidence="11" id="KW-1185">Reference proteome</keyword>
<feature type="transmembrane region" description="Helical" evidence="9">
    <location>
        <begin position="199"/>
        <end position="219"/>
    </location>
</feature>
<comment type="subcellular location">
    <subcellularLocation>
        <location evidence="1">Membrane</location>
        <topology evidence="1">Multi-pass membrane protein</topology>
    </subcellularLocation>
</comment>
<reference evidence="10 11" key="2">
    <citation type="submission" date="2018-11" db="EMBL/GenBank/DDBJ databases">
        <authorList>
            <consortium name="Pathogen Informatics"/>
        </authorList>
    </citation>
    <scope>NUCLEOTIDE SEQUENCE [LARGE SCALE GENOMIC DNA]</scope>
</reference>
<accession>A0A183UM07</accession>
<reference evidence="12" key="1">
    <citation type="submission" date="2016-06" db="UniProtKB">
        <authorList>
            <consortium name="WormBaseParasite"/>
        </authorList>
    </citation>
    <scope>IDENTIFICATION</scope>
</reference>
<feature type="transmembrane region" description="Helical" evidence="9">
    <location>
        <begin position="67"/>
        <end position="84"/>
    </location>
</feature>
<evidence type="ECO:0000313" key="10">
    <source>
        <dbReference type="EMBL" id="VDM40848.1"/>
    </source>
</evidence>
<keyword evidence="5 9" id="KW-1133">Transmembrane helix</keyword>
<gene>
    <name evidence="10" type="ORF">TCNE_LOCUS9527</name>
</gene>
<evidence type="ECO:0000256" key="7">
    <source>
        <dbReference type="ARBA" id="ARBA00045280"/>
    </source>
</evidence>
<feature type="transmembrane region" description="Helical" evidence="9">
    <location>
        <begin position="141"/>
        <end position="161"/>
    </location>
</feature>
<dbReference type="PRINTS" id="PR00783">
    <property type="entry name" value="MINTRINSICP"/>
</dbReference>
<feature type="transmembrane region" description="Helical" evidence="9">
    <location>
        <begin position="167"/>
        <end position="187"/>
    </location>
</feature>
<sequence>MLTKLEEVNNPLSATLLPSPPPYEYAITKIYLDKSNEPFSFQYIGLSIVAQYLLTHERVNVWININVGWGFNIVFSVLTVQNLSGGHLNPAISLLMYTFGELELLHLFAYCVAQMLGAFLGAAATYYTYLDAINAYEKGPLNRTVVGATATAAIFSTYPASHLSMSGAYVDQIAGTAMLALFACAIIDKRNKVPSCAHAVLFGFVVLLIGCTFGMNVGYPINPARDLAPRIFSYFIYGRQVFTHPYPSWFLVPVIGPCVGAVVGGWMYHAFSGIHIPDEGEDKYQAVDQDELKAKNAGV</sequence>
<name>A0A183UM07_TOXCA</name>
<keyword evidence="4 8" id="KW-0812">Transmembrane</keyword>
<protein>
    <submittedName>
        <fullName evidence="12">Aquaporin-9</fullName>
    </submittedName>
</protein>
<dbReference type="InterPro" id="IPR000425">
    <property type="entry name" value="MIP"/>
</dbReference>
<comment type="similarity">
    <text evidence="2 8">Belongs to the MIP/aquaporin (TC 1.A.8) family.</text>
</comment>
<evidence type="ECO:0000256" key="6">
    <source>
        <dbReference type="ARBA" id="ARBA00023136"/>
    </source>
</evidence>
<dbReference type="PANTHER" id="PTHR43829">
    <property type="entry name" value="AQUAPORIN OR AQUAGLYCEROPORIN RELATED"/>
    <property type="match status" value="1"/>
</dbReference>
<evidence type="ECO:0000256" key="2">
    <source>
        <dbReference type="ARBA" id="ARBA00006175"/>
    </source>
</evidence>
<evidence type="ECO:0000256" key="4">
    <source>
        <dbReference type="ARBA" id="ARBA00022692"/>
    </source>
</evidence>
<evidence type="ECO:0000256" key="3">
    <source>
        <dbReference type="ARBA" id="ARBA00022448"/>
    </source>
</evidence>